<protein>
    <submittedName>
        <fullName evidence="1">Uncharacterized protein</fullName>
    </submittedName>
</protein>
<proteinExistence type="predicted"/>
<accession>A0A9P6UKB6</accession>
<evidence type="ECO:0000313" key="1">
    <source>
        <dbReference type="EMBL" id="KAG0307128.1"/>
    </source>
</evidence>
<keyword evidence="2" id="KW-1185">Reference proteome</keyword>
<dbReference type="EMBL" id="JAAAIN010001091">
    <property type="protein sequence ID" value="KAG0307128.1"/>
    <property type="molecule type" value="Genomic_DNA"/>
</dbReference>
<gene>
    <name evidence="1" type="ORF">BGZ97_000502</name>
</gene>
<organism evidence="1 2">
    <name type="scientific">Linnemannia gamsii</name>
    <dbReference type="NCBI Taxonomy" id="64522"/>
    <lineage>
        <taxon>Eukaryota</taxon>
        <taxon>Fungi</taxon>
        <taxon>Fungi incertae sedis</taxon>
        <taxon>Mucoromycota</taxon>
        <taxon>Mortierellomycotina</taxon>
        <taxon>Mortierellomycetes</taxon>
        <taxon>Mortierellales</taxon>
        <taxon>Mortierellaceae</taxon>
        <taxon>Linnemannia</taxon>
    </lineage>
</organism>
<sequence>MNDVELSNIEVKHPGSSKVELTIQNRKNVRLARCIQESHSALGIDKPSILMGDVCANGFHCNCRQDYIYFGTFAKDSWGIGDILGNWIARHHWNFISYLEKQGSKVVRAKQRFQVAQENAKLAAGLAFPRSSTPPRDRAFERNVTFSPAKKRTWSMSNSK</sequence>
<name>A0A9P6UKB6_9FUNG</name>
<comment type="caution">
    <text evidence="1">The sequence shown here is derived from an EMBL/GenBank/DDBJ whole genome shotgun (WGS) entry which is preliminary data.</text>
</comment>
<evidence type="ECO:0000313" key="2">
    <source>
        <dbReference type="Proteomes" id="UP000823405"/>
    </source>
</evidence>
<reference evidence="1" key="1">
    <citation type="journal article" date="2020" name="Fungal Divers.">
        <title>Resolving the Mortierellaceae phylogeny through synthesis of multi-gene phylogenetics and phylogenomics.</title>
        <authorList>
            <person name="Vandepol N."/>
            <person name="Liber J."/>
            <person name="Desiro A."/>
            <person name="Na H."/>
            <person name="Kennedy M."/>
            <person name="Barry K."/>
            <person name="Grigoriev I.V."/>
            <person name="Miller A.N."/>
            <person name="O'Donnell K."/>
            <person name="Stajich J.E."/>
            <person name="Bonito G."/>
        </authorList>
    </citation>
    <scope>NUCLEOTIDE SEQUENCE</scope>
    <source>
        <strain evidence="1">NVP60</strain>
    </source>
</reference>
<dbReference type="Proteomes" id="UP000823405">
    <property type="component" value="Unassembled WGS sequence"/>
</dbReference>
<dbReference type="OrthoDB" id="2444920at2759"/>
<dbReference type="AlphaFoldDB" id="A0A9P6UKB6"/>